<dbReference type="Pfam" id="PF13426">
    <property type="entry name" value="PAS_9"/>
    <property type="match status" value="1"/>
</dbReference>
<keyword evidence="3" id="KW-1185">Reference proteome</keyword>
<dbReference type="EMBL" id="CP002069">
    <property type="protein sequence ID" value="ADI74475.1"/>
    <property type="molecule type" value="Genomic_DNA"/>
</dbReference>
<dbReference type="InterPro" id="IPR035965">
    <property type="entry name" value="PAS-like_dom_sf"/>
</dbReference>
<dbReference type="AlphaFoldDB" id="D7EAV8"/>
<evidence type="ECO:0000313" key="2">
    <source>
        <dbReference type="EMBL" id="ADI74475.1"/>
    </source>
</evidence>
<dbReference type="GeneID" id="9347275"/>
<gene>
    <name evidence="2" type="ordered locus">Metev_1633</name>
</gene>
<organism evidence="2 3">
    <name type="scientific">Methanohalobium evestigatum (strain ATCC BAA-1072 / DSM 3721 / NBRC 107634 / OCM 161 / Z-7303)</name>
    <dbReference type="NCBI Taxonomy" id="644295"/>
    <lineage>
        <taxon>Archaea</taxon>
        <taxon>Methanobacteriati</taxon>
        <taxon>Methanobacteriota</taxon>
        <taxon>Stenosarchaea group</taxon>
        <taxon>Methanomicrobia</taxon>
        <taxon>Methanosarcinales</taxon>
        <taxon>Methanosarcinaceae</taxon>
        <taxon>Methanohalobium</taxon>
    </lineage>
</organism>
<dbReference type="NCBIfam" id="TIGR00229">
    <property type="entry name" value="sensory_box"/>
    <property type="match status" value="1"/>
</dbReference>
<dbReference type="CDD" id="cd00130">
    <property type="entry name" value="PAS"/>
    <property type="match status" value="1"/>
</dbReference>
<dbReference type="SUPFAM" id="SSF55785">
    <property type="entry name" value="PYP-like sensor domain (PAS domain)"/>
    <property type="match status" value="1"/>
</dbReference>
<sequence length="136" mass="15506">MPDEKGDQQYNDFFNLFNSINDATFVHDLKGNFLEINDTAASRLGYSKDELLSMGPQNIDSPEYAEKIADKIKKINKHKELTFESVHITKNGERIPVEINSKIIHYRNQLAILSIARQLLTAKAVSLSFHLLTNRS</sequence>
<dbReference type="PROSITE" id="PS50112">
    <property type="entry name" value="PAS"/>
    <property type="match status" value="1"/>
</dbReference>
<protein>
    <submittedName>
        <fullName evidence="2">PAS sensor protein</fullName>
    </submittedName>
</protein>
<dbReference type="Gene3D" id="3.30.450.20">
    <property type="entry name" value="PAS domain"/>
    <property type="match status" value="1"/>
</dbReference>
<evidence type="ECO:0000259" key="1">
    <source>
        <dbReference type="PROSITE" id="PS50112"/>
    </source>
</evidence>
<proteinExistence type="predicted"/>
<dbReference type="InterPro" id="IPR000014">
    <property type="entry name" value="PAS"/>
</dbReference>
<dbReference type="Proteomes" id="UP000000391">
    <property type="component" value="Chromosome"/>
</dbReference>
<feature type="domain" description="PAS" evidence="1">
    <location>
        <begin position="9"/>
        <end position="79"/>
    </location>
</feature>
<dbReference type="RefSeq" id="WP_013195040.1">
    <property type="nucleotide sequence ID" value="NC_014253.1"/>
</dbReference>
<dbReference type="STRING" id="644295.Metev_1633"/>
<dbReference type="KEGG" id="mev:Metev_1633"/>
<accession>D7EAV8</accession>
<reference evidence="2 3" key="1">
    <citation type="submission" date="2010-06" db="EMBL/GenBank/DDBJ databases">
        <title>Complete sequence chromosome of Methanohalobium evestigatum Z-7303.</title>
        <authorList>
            <consortium name="US DOE Joint Genome Institute"/>
            <person name="Lucas S."/>
            <person name="Copeland A."/>
            <person name="Lapidus A."/>
            <person name="Cheng J.-F."/>
            <person name="Bruce D."/>
            <person name="Goodwin L."/>
            <person name="Pitluck S."/>
            <person name="Saunders E."/>
            <person name="Detter J.C."/>
            <person name="Han C."/>
            <person name="Tapia R."/>
            <person name="Land M."/>
            <person name="Hauser L."/>
            <person name="Kyrpides N."/>
            <person name="Mikhailova N."/>
            <person name="Sieprawska-Lupa M."/>
            <person name="Whitman W.B."/>
            <person name="Anderson I."/>
            <person name="Woyke T."/>
        </authorList>
    </citation>
    <scope>NUCLEOTIDE SEQUENCE [LARGE SCALE GENOMIC DNA]</scope>
    <source>
        <strain evidence="3">ATCC BAA-1072 / DSM 3721 / NBRC 107634 / OCM 161 / Z-7303</strain>
    </source>
</reference>
<dbReference type="SMART" id="SM00091">
    <property type="entry name" value="PAS"/>
    <property type="match status" value="1"/>
</dbReference>
<dbReference type="OrthoDB" id="342253at2157"/>
<name>D7EAV8_METEZ</name>
<dbReference type="HOGENOM" id="CLU_1870731_0_0_2"/>
<evidence type="ECO:0000313" key="3">
    <source>
        <dbReference type="Proteomes" id="UP000000391"/>
    </source>
</evidence>